<dbReference type="RefSeq" id="WP_263413365.1">
    <property type="nucleotide sequence ID" value="NZ_BAABBH010000001.1"/>
</dbReference>
<comment type="caution">
    <text evidence="6">The sequence shown here is derived from an EMBL/GenBank/DDBJ whole genome shotgun (WGS) entry which is preliminary data.</text>
</comment>
<evidence type="ECO:0000256" key="4">
    <source>
        <dbReference type="ARBA" id="ARBA00022833"/>
    </source>
</evidence>
<gene>
    <name evidence="6" type="ORF">ACK2TP_04930</name>
</gene>
<keyword evidence="4" id="KW-0862">Zinc</keyword>
<evidence type="ECO:0000259" key="5">
    <source>
        <dbReference type="Pfam" id="PF12867"/>
    </source>
</evidence>
<keyword evidence="3" id="KW-0378">Hydrolase</keyword>
<dbReference type="HAMAP" id="MF_01256">
    <property type="entry name" value="YfiT_hydrol"/>
    <property type="match status" value="1"/>
</dbReference>
<accession>A0ABW9KIQ7</accession>
<keyword evidence="6" id="KW-0808">Transferase</keyword>
<organism evidence="6 7">
    <name type="scientific">Terriglobus aquaticus</name>
    <dbReference type="NCBI Taxonomy" id="940139"/>
    <lineage>
        <taxon>Bacteria</taxon>
        <taxon>Pseudomonadati</taxon>
        <taxon>Acidobacteriota</taxon>
        <taxon>Terriglobia</taxon>
        <taxon>Terriglobales</taxon>
        <taxon>Acidobacteriaceae</taxon>
        <taxon>Terriglobus</taxon>
    </lineage>
</organism>
<evidence type="ECO:0000256" key="3">
    <source>
        <dbReference type="ARBA" id="ARBA00022801"/>
    </source>
</evidence>
<dbReference type="GO" id="GO:0016740">
    <property type="term" value="F:transferase activity"/>
    <property type="evidence" value="ECO:0007669"/>
    <property type="project" value="UniProtKB-KW"/>
</dbReference>
<name>A0ABW9KIQ7_9BACT</name>
<protein>
    <submittedName>
        <fullName evidence="6">YfiT family bacillithiol transferase</fullName>
    </submittedName>
</protein>
<dbReference type="Proteomes" id="UP001634747">
    <property type="component" value="Unassembled WGS sequence"/>
</dbReference>
<keyword evidence="2" id="KW-0479">Metal-binding</keyword>
<proteinExistence type="inferred from homology"/>
<dbReference type="SUPFAM" id="SSF109854">
    <property type="entry name" value="DinB/YfiT-like putative metalloenzymes"/>
    <property type="match status" value="1"/>
</dbReference>
<dbReference type="Pfam" id="PF12867">
    <property type="entry name" value="DinB_2"/>
    <property type="match status" value="1"/>
</dbReference>
<dbReference type="InterPro" id="IPR034660">
    <property type="entry name" value="DinB/YfiT-like"/>
</dbReference>
<evidence type="ECO:0000256" key="1">
    <source>
        <dbReference type="ARBA" id="ARBA00022490"/>
    </source>
</evidence>
<dbReference type="InterPro" id="IPR024775">
    <property type="entry name" value="DinB-like"/>
</dbReference>
<feature type="domain" description="DinB-like" evidence="5">
    <location>
        <begin position="46"/>
        <end position="178"/>
    </location>
</feature>
<dbReference type="InterPro" id="IPR023774">
    <property type="entry name" value="Put_metal_dep_hydrolase_YfiT"/>
</dbReference>
<keyword evidence="1" id="KW-0963">Cytoplasm</keyword>
<reference evidence="6 7" key="1">
    <citation type="submission" date="2024-12" db="EMBL/GenBank/DDBJ databases">
        <authorList>
            <person name="Lee Y."/>
        </authorList>
    </citation>
    <scope>NUCLEOTIDE SEQUENCE [LARGE SCALE GENOMIC DNA]</scope>
    <source>
        <strain evidence="6 7">03SUJ4</strain>
    </source>
</reference>
<sequence>MSSAPAESGSITGIADPRYPIGKFQRPAQISAAERSSAVEVIRSLPQQLRSAVANWTNEQLDTPYRDGGWTVRQLVHHIADSHGQSSTRLRKALTEDNPTIQAYNEKLWADLPDDREAPVEFSLTLLEGVHARWAYLLDHLSEEQWQRTFQHPESGPWTIDAVTQLYAWHSRHHLAHITELAKARGW</sequence>
<dbReference type="NCBIfam" id="NF009807">
    <property type="entry name" value="PRK13291.1"/>
    <property type="match status" value="1"/>
</dbReference>
<evidence type="ECO:0000256" key="2">
    <source>
        <dbReference type="ARBA" id="ARBA00022723"/>
    </source>
</evidence>
<evidence type="ECO:0000313" key="7">
    <source>
        <dbReference type="Proteomes" id="UP001634747"/>
    </source>
</evidence>
<evidence type="ECO:0000313" key="6">
    <source>
        <dbReference type="EMBL" id="MFN2975098.1"/>
    </source>
</evidence>
<dbReference type="EMBL" id="JBJYXY010000001">
    <property type="protein sequence ID" value="MFN2975098.1"/>
    <property type="molecule type" value="Genomic_DNA"/>
</dbReference>
<keyword evidence="7" id="KW-1185">Reference proteome</keyword>
<dbReference type="Gene3D" id="1.20.120.450">
    <property type="entry name" value="dinb family like domain"/>
    <property type="match status" value="1"/>
</dbReference>